<feature type="transmembrane region" description="Helical" evidence="6">
    <location>
        <begin position="93"/>
        <end position="111"/>
    </location>
</feature>
<dbReference type="PANTHER" id="PTHR10414:SF71">
    <property type="entry name" value="FI05338P"/>
    <property type="match status" value="1"/>
</dbReference>
<reference evidence="7 8" key="1">
    <citation type="submission" date="2023-03" db="EMBL/GenBank/DDBJ databases">
        <title>High recombination rates correlate with genetic variation in Cardiocondyla obscurior ants.</title>
        <authorList>
            <person name="Errbii M."/>
        </authorList>
    </citation>
    <scope>NUCLEOTIDE SEQUENCE [LARGE SCALE GENOMIC DNA]</scope>
    <source>
        <strain evidence="7">Alpha-2009</strain>
        <tissue evidence="7">Whole body</tissue>
    </source>
</reference>
<comment type="similarity">
    <text evidence="2 5">Belongs to the CDP-alcohol phosphatidyltransferase class-I family.</text>
</comment>
<dbReference type="PROSITE" id="PS00379">
    <property type="entry name" value="CDP_ALCOHOL_P_TRANSF"/>
    <property type="match status" value="1"/>
</dbReference>
<comment type="caution">
    <text evidence="7">The sequence shown here is derived from an EMBL/GenBank/DDBJ whole genome shotgun (WGS) entry which is preliminary data.</text>
</comment>
<dbReference type="GO" id="GO:0005789">
    <property type="term" value="C:endoplasmic reticulum membrane"/>
    <property type="evidence" value="ECO:0007669"/>
    <property type="project" value="TreeGrafter"/>
</dbReference>
<dbReference type="GO" id="GO:0004307">
    <property type="term" value="F:ethanolaminephosphotransferase activity"/>
    <property type="evidence" value="ECO:0007669"/>
    <property type="project" value="TreeGrafter"/>
</dbReference>
<sequence>MYRKLKFEVEYLTEEHLTGFESYKYSSLDTSPLSVYVMHPFWNKVVQYCPKWVAPNVLTFLGFLFTVLNFMLFAIYDYYFYASSDDKPEYPPIPRWVFAIAAFNIFMAYTLDGIDGKQARRTQTSGPLGELFDHGLDSWTAMLITVCMYSVFGRTDHSVSPLRMYFILWNVFINFYLSHWEKYNTGVLFLPWGYDASMLATVIVFTLTSIGGHEAWKFELLGSISAGQMFEMLFYISALVSNLPVVLWNIYKSYRDKTGKMRTFSEAIRPLVPLVLFFVISTVWIMHSPNNILEKDPRIIYFAIGTIFSNICCRLIVSQMSNTRCEVLPWILLPIAVAAVFSFILPSVDLKIMYLVSIVALLAHIHYGTCVVSYRKVTYIFIHYSYTGSPKEHVAFENWVGMLGAICCLGHLVYFLLHVR</sequence>
<dbReference type="EMBL" id="JADYXP020000009">
    <property type="protein sequence ID" value="KAL0117534.1"/>
    <property type="molecule type" value="Genomic_DNA"/>
</dbReference>
<evidence type="ECO:0000256" key="1">
    <source>
        <dbReference type="ARBA" id="ARBA00004370"/>
    </source>
</evidence>
<feature type="transmembrane region" description="Helical" evidence="6">
    <location>
        <begin position="299"/>
        <end position="317"/>
    </location>
</feature>
<evidence type="ECO:0008006" key="9">
    <source>
        <dbReference type="Google" id="ProtNLM"/>
    </source>
</evidence>
<keyword evidence="6" id="KW-0812">Transmembrane</keyword>
<feature type="transmembrane region" description="Helical" evidence="6">
    <location>
        <begin position="395"/>
        <end position="417"/>
    </location>
</feature>
<feature type="transmembrane region" description="Helical" evidence="6">
    <location>
        <begin position="131"/>
        <end position="152"/>
    </location>
</feature>
<dbReference type="InterPro" id="IPR000462">
    <property type="entry name" value="CDP-OH_P_trans"/>
</dbReference>
<dbReference type="AlphaFoldDB" id="A0AAW2FNK5"/>
<name>A0AAW2FNK5_9HYME</name>
<dbReference type="InterPro" id="IPR048254">
    <property type="entry name" value="CDP_ALCOHOL_P_TRANSF_CS"/>
</dbReference>
<keyword evidence="6" id="KW-1133">Transmembrane helix</keyword>
<feature type="transmembrane region" description="Helical" evidence="6">
    <location>
        <begin position="271"/>
        <end position="287"/>
    </location>
</feature>
<dbReference type="Pfam" id="PF01066">
    <property type="entry name" value="CDP-OH_P_transf"/>
    <property type="match status" value="1"/>
</dbReference>
<accession>A0AAW2FNK5</accession>
<evidence type="ECO:0000256" key="5">
    <source>
        <dbReference type="RuleBase" id="RU003750"/>
    </source>
</evidence>
<feature type="transmembrane region" description="Helical" evidence="6">
    <location>
        <begin position="192"/>
        <end position="212"/>
    </location>
</feature>
<keyword evidence="4 6" id="KW-0472">Membrane</keyword>
<dbReference type="PIRSF" id="PIRSF015665">
    <property type="entry name" value="CHOPT"/>
    <property type="match status" value="1"/>
</dbReference>
<dbReference type="FunFam" id="1.20.120.1760:FF:000016">
    <property type="entry name" value="ethanolaminephosphotransferase 1"/>
    <property type="match status" value="1"/>
</dbReference>
<feature type="transmembrane region" description="Helical" evidence="6">
    <location>
        <begin position="232"/>
        <end position="251"/>
    </location>
</feature>
<dbReference type="Proteomes" id="UP001430953">
    <property type="component" value="Unassembled WGS sequence"/>
</dbReference>
<comment type="subcellular location">
    <subcellularLocation>
        <location evidence="1">Membrane</location>
    </subcellularLocation>
</comment>
<evidence type="ECO:0000256" key="3">
    <source>
        <dbReference type="ARBA" id="ARBA00022679"/>
    </source>
</evidence>
<dbReference type="PANTHER" id="PTHR10414">
    <property type="entry name" value="ETHANOLAMINEPHOSPHOTRANSFERASE"/>
    <property type="match status" value="1"/>
</dbReference>
<evidence type="ECO:0000256" key="2">
    <source>
        <dbReference type="ARBA" id="ARBA00010441"/>
    </source>
</evidence>
<dbReference type="InterPro" id="IPR014472">
    <property type="entry name" value="CHOPT"/>
</dbReference>
<keyword evidence="3 5" id="KW-0808">Transferase</keyword>
<dbReference type="InterPro" id="IPR043130">
    <property type="entry name" value="CDP-OH_PTrfase_TM_dom"/>
</dbReference>
<feature type="transmembrane region" description="Helical" evidence="6">
    <location>
        <begin position="329"/>
        <end position="346"/>
    </location>
</feature>
<evidence type="ECO:0000256" key="6">
    <source>
        <dbReference type="SAM" id="Phobius"/>
    </source>
</evidence>
<dbReference type="GO" id="GO:0005794">
    <property type="term" value="C:Golgi apparatus"/>
    <property type="evidence" value="ECO:0007669"/>
    <property type="project" value="TreeGrafter"/>
</dbReference>
<feature type="transmembrane region" description="Helical" evidence="6">
    <location>
        <begin position="57"/>
        <end position="81"/>
    </location>
</feature>
<evidence type="ECO:0000256" key="4">
    <source>
        <dbReference type="ARBA" id="ARBA00023136"/>
    </source>
</evidence>
<evidence type="ECO:0000313" key="7">
    <source>
        <dbReference type="EMBL" id="KAL0117534.1"/>
    </source>
</evidence>
<keyword evidence="8" id="KW-1185">Reference proteome</keyword>
<dbReference type="GO" id="GO:0006646">
    <property type="term" value="P:phosphatidylethanolamine biosynthetic process"/>
    <property type="evidence" value="ECO:0007669"/>
    <property type="project" value="TreeGrafter"/>
</dbReference>
<dbReference type="Gene3D" id="1.20.120.1760">
    <property type="match status" value="1"/>
</dbReference>
<proteinExistence type="inferred from homology"/>
<protein>
    <recommendedName>
        <fullName evidence="9">Ethanolaminephosphotransferase</fullName>
    </recommendedName>
</protein>
<organism evidence="7 8">
    <name type="scientific">Cardiocondyla obscurior</name>
    <dbReference type="NCBI Taxonomy" id="286306"/>
    <lineage>
        <taxon>Eukaryota</taxon>
        <taxon>Metazoa</taxon>
        <taxon>Ecdysozoa</taxon>
        <taxon>Arthropoda</taxon>
        <taxon>Hexapoda</taxon>
        <taxon>Insecta</taxon>
        <taxon>Pterygota</taxon>
        <taxon>Neoptera</taxon>
        <taxon>Endopterygota</taxon>
        <taxon>Hymenoptera</taxon>
        <taxon>Apocrita</taxon>
        <taxon>Aculeata</taxon>
        <taxon>Formicoidea</taxon>
        <taxon>Formicidae</taxon>
        <taxon>Myrmicinae</taxon>
        <taxon>Cardiocondyla</taxon>
    </lineage>
</organism>
<feature type="transmembrane region" description="Helical" evidence="6">
    <location>
        <begin position="164"/>
        <end position="180"/>
    </location>
</feature>
<evidence type="ECO:0000313" key="8">
    <source>
        <dbReference type="Proteomes" id="UP001430953"/>
    </source>
</evidence>
<gene>
    <name evidence="7" type="ORF">PUN28_010388</name>
</gene>
<feature type="transmembrane region" description="Helical" evidence="6">
    <location>
        <begin position="352"/>
        <end position="374"/>
    </location>
</feature>